<evidence type="ECO:0000313" key="3">
    <source>
        <dbReference type="EMBL" id="AQQ67380.1"/>
    </source>
</evidence>
<dbReference type="Pfam" id="PF10988">
    <property type="entry name" value="DUF2807"/>
    <property type="match status" value="2"/>
</dbReference>
<protein>
    <submittedName>
        <fullName evidence="3">DUF2807 domain-containing protein</fullName>
    </submittedName>
</protein>
<dbReference type="STRING" id="260552.Mag101_06830"/>
<dbReference type="InterPro" id="IPR021255">
    <property type="entry name" value="DUF2807"/>
</dbReference>
<dbReference type="Proteomes" id="UP000188219">
    <property type="component" value="Chromosome"/>
</dbReference>
<keyword evidence="1" id="KW-0732">Signal</keyword>
<feature type="chain" id="PRO_5010166506" evidence="1">
    <location>
        <begin position="31"/>
        <end position="267"/>
    </location>
</feature>
<organism evidence="3 4">
    <name type="scientific">Microbulbifer agarilyticus</name>
    <dbReference type="NCBI Taxonomy" id="260552"/>
    <lineage>
        <taxon>Bacteria</taxon>
        <taxon>Pseudomonadati</taxon>
        <taxon>Pseudomonadota</taxon>
        <taxon>Gammaproteobacteria</taxon>
        <taxon>Cellvibrionales</taxon>
        <taxon>Microbulbiferaceae</taxon>
        <taxon>Microbulbifer</taxon>
    </lineage>
</organism>
<evidence type="ECO:0000259" key="2">
    <source>
        <dbReference type="Pfam" id="PF10988"/>
    </source>
</evidence>
<evidence type="ECO:0000256" key="1">
    <source>
        <dbReference type="SAM" id="SignalP"/>
    </source>
</evidence>
<gene>
    <name evidence="3" type="ORF">Mag101_06830</name>
</gene>
<dbReference type="AlphaFoldDB" id="A0A1Q2M3Z1"/>
<name>A0A1Q2M3Z1_9GAMM</name>
<accession>A0A1Q2M3Z1</accession>
<feature type="domain" description="Putative auto-transporter adhesin head GIN" evidence="2">
    <location>
        <begin position="179"/>
        <end position="264"/>
    </location>
</feature>
<dbReference type="OrthoDB" id="5733896at2"/>
<dbReference type="EMBL" id="CP019650">
    <property type="protein sequence ID" value="AQQ67380.1"/>
    <property type="molecule type" value="Genomic_DNA"/>
</dbReference>
<dbReference type="eggNOG" id="COG3595">
    <property type="taxonomic scope" value="Bacteria"/>
</dbReference>
<proteinExistence type="predicted"/>
<sequence>MRNRSPLLSRFISVAILVPLLTLCAAFSQAEEAKVFSVDGFSAIALKGGSNLKVTQGPEFSVTAYGEQKDLEYAKAEVKGDTLSLSVEPDRKSLFGVVTVSSEPNVEFRVTLPELSAIRVTGSGEALADTLESADLDLRVTGSGLIRVEKVAAESLNAGVTGSGDVILGTILAVAGQAGVTGSGDVRMDNFIGESLNAQIKGSGDVVIGGKVASVNITVMGSGDFMGRQLQATRAGGAVMGSGDIVLKRPASESFSVMGSGDIALVD</sequence>
<dbReference type="KEGG" id="maga:Mag101_06830"/>
<dbReference type="Gene3D" id="2.160.20.120">
    <property type="match status" value="2"/>
</dbReference>
<keyword evidence="4" id="KW-1185">Reference proteome</keyword>
<dbReference type="RefSeq" id="WP_077402574.1">
    <property type="nucleotide sequence ID" value="NZ_CP019650.1"/>
</dbReference>
<feature type="signal peptide" evidence="1">
    <location>
        <begin position="1"/>
        <end position="30"/>
    </location>
</feature>
<reference evidence="3" key="1">
    <citation type="submission" date="2017-02" db="EMBL/GenBank/DDBJ databases">
        <title>Genome of Microbulbifer agarilyticus GP101.</title>
        <authorList>
            <person name="Jung J."/>
            <person name="Bae S.S."/>
            <person name="Baek K."/>
        </authorList>
    </citation>
    <scope>NUCLEOTIDE SEQUENCE [LARGE SCALE GENOMIC DNA]</scope>
    <source>
        <strain evidence="3">GP101</strain>
    </source>
</reference>
<feature type="domain" description="Putative auto-transporter adhesin head GIN" evidence="2">
    <location>
        <begin position="41"/>
        <end position="168"/>
    </location>
</feature>
<evidence type="ECO:0000313" key="4">
    <source>
        <dbReference type="Proteomes" id="UP000188219"/>
    </source>
</evidence>